<keyword evidence="6" id="KW-1185">Reference proteome</keyword>
<dbReference type="OrthoDB" id="84443at2157"/>
<dbReference type="AlphaFoldDB" id="B5IA26"/>
<dbReference type="KEGG" id="abi:Aboo_0529"/>
<accession>B5IA26</accession>
<dbReference type="Pfam" id="PF00232">
    <property type="entry name" value="Glyco_hydro_1"/>
    <property type="match status" value="1"/>
</dbReference>
<dbReference type="PROSITE" id="PS00572">
    <property type="entry name" value="GLYCOSYL_HYDROL_F1_1"/>
    <property type="match status" value="1"/>
</dbReference>
<evidence type="ECO:0000256" key="4">
    <source>
        <dbReference type="RuleBase" id="RU003690"/>
    </source>
</evidence>
<keyword evidence="2 5" id="KW-0378">Hydrolase</keyword>
<dbReference type="PANTHER" id="PTHR10353:SF209">
    <property type="entry name" value="GALACTOLIPID GALACTOSYLTRANSFERASE SFR2, CHLOROPLASTIC"/>
    <property type="match status" value="1"/>
</dbReference>
<evidence type="ECO:0000256" key="1">
    <source>
        <dbReference type="ARBA" id="ARBA00010838"/>
    </source>
</evidence>
<dbReference type="InterPro" id="IPR017853">
    <property type="entry name" value="GH"/>
</dbReference>
<comment type="similarity">
    <text evidence="1 4">Belongs to the glycosyl hydrolase 1 family.</text>
</comment>
<dbReference type="CAZy" id="GH1">
    <property type="family name" value="Glycoside Hydrolase Family 1"/>
</dbReference>
<proteinExistence type="inferred from homology"/>
<dbReference type="HOGENOM" id="CLU_001859_1_3_2"/>
<dbReference type="GO" id="GO:0008422">
    <property type="term" value="F:beta-glucosidase activity"/>
    <property type="evidence" value="ECO:0007669"/>
    <property type="project" value="TreeGrafter"/>
</dbReference>
<dbReference type="GeneID" id="8827474"/>
<dbReference type="InterPro" id="IPR001360">
    <property type="entry name" value="Glyco_hydro_1"/>
</dbReference>
<dbReference type="GO" id="GO:0005975">
    <property type="term" value="P:carbohydrate metabolic process"/>
    <property type="evidence" value="ECO:0007669"/>
    <property type="project" value="InterPro"/>
</dbReference>
<name>B5IA26_ACIB4</name>
<dbReference type="SUPFAM" id="SSF51445">
    <property type="entry name" value="(Trans)glycosidases"/>
    <property type="match status" value="1"/>
</dbReference>
<sequence>MLKFPPNFIFGTATAGHQIEGDNVNSDWWHYENMGKLPYKSGKTCNHWNLYRQDIELMQSLGYNAYRFSIEWARIFPKEGKIDRKALQRYREIINLLNEKGIIPMVTLHHFTLPLWFLEKGGFAKEENLKHWEDYVKALKDILNLKLIATFNEPMVYVVAGYLSGEWPPFKKAPRIASRVAANILKAHAIAYEILHKEHKVGIVKNIPIFLSASRRNDDLKAARRADNMFNFDFLDAIWNGEYKGIIGKYEVPESDLDFIGVNYYTAYKVRHSYNPLKFFLDAKPAEMGERRTDMGWSVYPEGIYKAVEKMSRYKKPIYITENGIATGNDEWRISFIIRHLQYLYRAIKDGYNVKGYFYWSFMDNFEWDKGFAPRFGLVEINYENFQRKPRRSAYVYGEISKEKEIKDEILEKYGES</sequence>
<evidence type="ECO:0000256" key="2">
    <source>
        <dbReference type="ARBA" id="ARBA00022801"/>
    </source>
</evidence>
<dbReference type="eggNOG" id="arCOG05412">
    <property type="taxonomic scope" value="Archaea"/>
</dbReference>
<evidence type="ECO:0000313" key="6">
    <source>
        <dbReference type="Proteomes" id="UP000001400"/>
    </source>
</evidence>
<organism evidence="5 6">
    <name type="scientific">Aciduliprofundum boonei (strain DSM 19572 / T469)</name>
    <dbReference type="NCBI Taxonomy" id="439481"/>
    <lineage>
        <taxon>Archaea</taxon>
        <taxon>Methanobacteriati</taxon>
        <taxon>Thermoplasmatota</taxon>
        <taxon>DHVE2 group</taxon>
        <taxon>Candidatus Aciduliprofundum</taxon>
    </lineage>
</organism>
<keyword evidence="3" id="KW-0326">Glycosidase</keyword>
<dbReference type="Gene3D" id="3.20.20.80">
    <property type="entry name" value="Glycosidases"/>
    <property type="match status" value="1"/>
</dbReference>
<reference evidence="5" key="1">
    <citation type="submission" date="2010-02" db="EMBL/GenBank/DDBJ databases">
        <title>Complete sequence of Aciduliprofundum boonei T469.</title>
        <authorList>
            <consortium name="US DOE Joint Genome Institute"/>
            <person name="Lucas S."/>
            <person name="Copeland A."/>
            <person name="Lapidus A."/>
            <person name="Cheng J.-F."/>
            <person name="Bruce D."/>
            <person name="Goodwin L."/>
            <person name="Pitluck S."/>
            <person name="Saunders E."/>
            <person name="Detter J.C."/>
            <person name="Han C."/>
            <person name="Tapia R."/>
            <person name="Land M."/>
            <person name="Hauser L."/>
            <person name="Kyrpides N."/>
            <person name="Mikhailova N."/>
            <person name="Flores G."/>
            <person name="Reysenbach A.-L."/>
            <person name="Woyke T."/>
        </authorList>
    </citation>
    <scope>NUCLEOTIDE SEQUENCE</scope>
    <source>
        <strain evidence="5">T469</strain>
    </source>
</reference>
<evidence type="ECO:0000256" key="3">
    <source>
        <dbReference type="ARBA" id="ARBA00023295"/>
    </source>
</evidence>
<dbReference type="STRING" id="439481.Aboo_0529"/>
<dbReference type="Proteomes" id="UP000001400">
    <property type="component" value="Chromosome"/>
</dbReference>
<dbReference type="InterPro" id="IPR018120">
    <property type="entry name" value="Glyco_hydro_1_AS"/>
</dbReference>
<dbReference type="EMBL" id="CP001941">
    <property type="protein sequence ID" value="ADD08340.1"/>
    <property type="molecule type" value="Genomic_DNA"/>
</dbReference>
<dbReference type="RefSeq" id="WP_008082059.1">
    <property type="nucleotide sequence ID" value="NC_013926.1"/>
</dbReference>
<dbReference type="PRINTS" id="PR00131">
    <property type="entry name" value="GLHYDRLASE1"/>
</dbReference>
<gene>
    <name evidence="5" type="ordered locus">Aboo_0529</name>
</gene>
<dbReference type="PANTHER" id="PTHR10353">
    <property type="entry name" value="GLYCOSYL HYDROLASE"/>
    <property type="match status" value="1"/>
</dbReference>
<protein>
    <submittedName>
        <fullName evidence="5">Glycoside hydrolase family 1</fullName>
    </submittedName>
</protein>
<evidence type="ECO:0000313" key="5">
    <source>
        <dbReference type="EMBL" id="ADD08340.1"/>
    </source>
</evidence>